<evidence type="ECO:0000256" key="6">
    <source>
        <dbReference type="ARBA" id="ARBA00023136"/>
    </source>
</evidence>
<dbReference type="GO" id="GO:0005886">
    <property type="term" value="C:plasma membrane"/>
    <property type="evidence" value="ECO:0007669"/>
    <property type="project" value="UniProtKB-SubCell"/>
</dbReference>
<comment type="caution">
    <text evidence="9">The sequence shown here is derived from an EMBL/GenBank/DDBJ whole genome shotgun (WGS) entry which is preliminary data.</text>
</comment>
<evidence type="ECO:0000256" key="1">
    <source>
        <dbReference type="ARBA" id="ARBA00004651"/>
    </source>
</evidence>
<evidence type="ECO:0000313" key="10">
    <source>
        <dbReference type="Proteomes" id="UP000226442"/>
    </source>
</evidence>
<feature type="transmembrane region" description="Helical" evidence="8">
    <location>
        <begin position="458"/>
        <end position="478"/>
    </location>
</feature>
<feature type="transmembrane region" description="Helical" evidence="8">
    <location>
        <begin position="53"/>
        <end position="71"/>
    </location>
</feature>
<dbReference type="PANTHER" id="PTHR13285:SF18">
    <property type="entry name" value="PROTEIN-CYSTEINE N-PALMITOYLTRANSFERASE RASP"/>
    <property type="match status" value="1"/>
</dbReference>
<keyword evidence="7" id="KW-0808">Transferase</keyword>
<evidence type="ECO:0000256" key="5">
    <source>
        <dbReference type="ARBA" id="ARBA00022989"/>
    </source>
</evidence>
<evidence type="ECO:0000256" key="4">
    <source>
        <dbReference type="ARBA" id="ARBA00022692"/>
    </source>
</evidence>
<evidence type="ECO:0000256" key="3">
    <source>
        <dbReference type="ARBA" id="ARBA00022475"/>
    </source>
</evidence>
<keyword evidence="6 7" id="KW-0472">Membrane</keyword>
<dbReference type="PIRSF" id="PIRSF016636">
    <property type="entry name" value="AlgI_DltB"/>
    <property type="match status" value="1"/>
</dbReference>
<name>A0A2G4F1E7_9CYAN</name>
<feature type="transmembrane region" description="Helical" evidence="8">
    <location>
        <begin position="83"/>
        <end position="110"/>
    </location>
</feature>
<dbReference type="RefSeq" id="WP_096830204.1">
    <property type="nucleotide sequence ID" value="NZ_NXIB02000048.1"/>
</dbReference>
<dbReference type="GO" id="GO:0042121">
    <property type="term" value="P:alginic acid biosynthetic process"/>
    <property type="evidence" value="ECO:0007669"/>
    <property type="project" value="InterPro"/>
</dbReference>
<comment type="subcellular location">
    <subcellularLocation>
        <location evidence="1">Cell membrane</location>
        <topology evidence="1">Multi-pass membrane protein</topology>
    </subcellularLocation>
</comment>
<proteinExistence type="inferred from homology"/>
<feature type="transmembrane region" description="Helical" evidence="8">
    <location>
        <begin position="433"/>
        <end position="451"/>
    </location>
</feature>
<dbReference type="InterPro" id="IPR004299">
    <property type="entry name" value="MBOAT_fam"/>
</dbReference>
<protein>
    <submittedName>
        <fullName evidence="9">MBOAT family protein</fullName>
    </submittedName>
</protein>
<dbReference type="InterPro" id="IPR028362">
    <property type="entry name" value="AlgI"/>
</dbReference>
<evidence type="ECO:0000256" key="8">
    <source>
        <dbReference type="SAM" id="Phobius"/>
    </source>
</evidence>
<comment type="similarity">
    <text evidence="2 7">Belongs to the membrane-bound acyltransferase family.</text>
</comment>
<dbReference type="Proteomes" id="UP000226442">
    <property type="component" value="Unassembled WGS sequence"/>
</dbReference>
<keyword evidence="3 7" id="KW-1003">Cell membrane</keyword>
<dbReference type="EMBL" id="NXIB02000048">
    <property type="protein sequence ID" value="PHX55583.1"/>
    <property type="molecule type" value="Genomic_DNA"/>
</dbReference>
<evidence type="ECO:0000313" key="9">
    <source>
        <dbReference type="EMBL" id="PHX55583.1"/>
    </source>
</evidence>
<keyword evidence="4 8" id="KW-0812">Transmembrane</keyword>
<dbReference type="InterPro" id="IPR051085">
    <property type="entry name" value="MB_O-acyltransferase"/>
</dbReference>
<gene>
    <name evidence="9" type="ORF">CP500_010160</name>
</gene>
<evidence type="ECO:0000256" key="7">
    <source>
        <dbReference type="PIRNR" id="PIRNR016636"/>
    </source>
</evidence>
<feature type="transmembrane region" description="Helical" evidence="8">
    <location>
        <begin position="372"/>
        <end position="393"/>
    </location>
</feature>
<dbReference type="PIRSF" id="PIRSF500217">
    <property type="entry name" value="AlgI"/>
    <property type="match status" value="1"/>
</dbReference>
<feature type="transmembrane region" description="Helical" evidence="8">
    <location>
        <begin position="130"/>
        <end position="148"/>
    </location>
</feature>
<dbReference type="OrthoDB" id="9805788at2"/>
<accession>A0A2G4F1E7</accession>
<reference evidence="9" key="1">
    <citation type="submission" date="2017-10" db="EMBL/GenBank/DDBJ databases">
        <title>Draft genome sequence of the planktic cyanobacteria Tychonema bourrellyi isolated from alpine lentic freshwater.</title>
        <authorList>
            <person name="Tett A."/>
            <person name="Armanini F."/>
            <person name="Asnicar F."/>
            <person name="Boscaini A."/>
            <person name="Pasolli E."/>
            <person name="Zolfo M."/>
            <person name="Donati C."/>
            <person name="Salmaso N."/>
            <person name="Segata N."/>
        </authorList>
    </citation>
    <scope>NUCLEOTIDE SEQUENCE</scope>
    <source>
        <strain evidence="9">FEM_GT703</strain>
    </source>
</reference>
<keyword evidence="7" id="KW-0012">Acyltransferase</keyword>
<dbReference type="InterPro" id="IPR024194">
    <property type="entry name" value="Ac/AlaTfrase_AlgI/DltB"/>
</dbReference>
<dbReference type="GO" id="GO:0016746">
    <property type="term" value="F:acyltransferase activity"/>
    <property type="evidence" value="ECO:0007669"/>
    <property type="project" value="UniProtKB-KW"/>
</dbReference>
<keyword evidence="5 8" id="KW-1133">Transmembrane helix</keyword>
<organism evidence="9 10">
    <name type="scientific">Tychonema bourrellyi FEM_GT703</name>
    <dbReference type="NCBI Taxonomy" id="2040638"/>
    <lineage>
        <taxon>Bacteria</taxon>
        <taxon>Bacillati</taxon>
        <taxon>Cyanobacteriota</taxon>
        <taxon>Cyanophyceae</taxon>
        <taxon>Oscillatoriophycideae</taxon>
        <taxon>Oscillatoriales</taxon>
        <taxon>Microcoleaceae</taxon>
        <taxon>Tychonema</taxon>
    </lineage>
</organism>
<evidence type="ECO:0000256" key="2">
    <source>
        <dbReference type="ARBA" id="ARBA00010323"/>
    </source>
</evidence>
<feature type="transmembrane region" description="Helical" evidence="8">
    <location>
        <begin position="6"/>
        <end position="22"/>
    </location>
</feature>
<sequence length="490" mass="56217">MTFISLQYAQFLLALFVVYWLVPLRWWRLSVMLIASLIFYASLQIWYIPLLLVGTVFNYGLAMAIGEPLDWRIANESWNRRRWLLLWIGISLNVLLLLGFKYVPFFLSSIGNLLSWPVALDGADWVKTHVIAPLGLSFFCFECIAYLIDVYRGAPPSNSLLHFATYKLFFPKLISGPITRYHHLIYQLKSQQFPTVDRMAEGLWSIASGAVKKGLLADNLGIYVDLSFTNLQRAGSEDLWLAIFAYGLQLYLDFSAYVDIARGTALLLGWYLPPNFDFPYFSASIGDFWRRWHMTLGDWLRNYLYFPLGGSRVSLWRTCLNLLIVMLVAGIWHGAAWGFIVWGGLHGLALAVHRLTDVVFKWLRLGFLWESAIGIFIGWLLTQTMVFGSWIFFRLPDLKDSTSVISHLWGHPADVQFAHKVYVEALGLERVQLSWMLGALAVAMLVNYTLIRGLKLELNWPVKLMLVPLCLYAVWVFAPDGGLPYIYFDF</sequence>
<dbReference type="PANTHER" id="PTHR13285">
    <property type="entry name" value="ACYLTRANSFERASE"/>
    <property type="match status" value="1"/>
</dbReference>
<dbReference type="AlphaFoldDB" id="A0A2G4F1E7"/>
<dbReference type="Pfam" id="PF03062">
    <property type="entry name" value="MBOAT"/>
    <property type="match status" value="1"/>
</dbReference>
<keyword evidence="10" id="KW-1185">Reference proteome</keyword>